<keyword evidence="2" id="KW-1185">Reference proteome</keyword>
<comment type="caution">
    <text evidence="1">The sequence shown here is derived from an EMBL/GenBank/DDBJ whole genome shotgun (WGS) entry which is preliminary data.</text>
</comment>
<evidence type="ECO:0000313" key="2">
    <source>
        <dbReference type="Proteomes" id="UP000814128"/>
    </source>
</evidence>
<evidence type="ECO:0000313" key="1">
    <source>
        <dbReference type="EMBL" id="KAI0036615.1"/>
    </source>
</evidence>
<gene>
    <name evidence="1" type="ORF">K488DRAFT_40712</name>
</gene>
<dbReference type="EMBL" id="MU273469">
    <property type="protein sequence ID" value="KAI0036615.1"/>
    <property type="molecule type" value="Genomic_DNA"/>
</dbReference>
<reference evidence="1" key="1">
    <citation type="submission" date="2021-02" db="EMBL/GenBank/DDBJ databases">
        <authorList>
            <consortium name="DOE Joint Genome Institute"/>
            <person name="Ahrendt S."/>
            <person name="Looney B.P."/>
            <person name="Miyauchi S."/>
            <person name="Morin E."/>
            <person name="Drula E."/>
            <person name="Courty P.E."/>
            <person name="Chicoki N."/>
            <person name="Fauchery L."/>
            <person name="Kohler A."/>
            <person name="Kuo A."/>
            <person name="Labutti K."/>
            <person name="Pangilinan J."/>
            <person name="Lipzen A."/>
            <person name="Riley R."/>
            <person name="Andreopoulos W."/>
            <person name="He G."/>
            <person name="Johnson J."/>
            <person name="Barry K.W."/>
            <person name="Grigoriev I.V."/>
            <person name="Nagy L."/>
            <person name="Hibbett D."/>
            <person name="Henrissat B."/>
            <person name="Matheny P.B."/>
            <person name="Labbe J."/>
            <person name="Martin F."/>
        </authorList>
    </citation>
    <scope>NUCLEOTIDE SEQUENCE</scope>
    <source>
        <strain evidence="1">EC-137</strain>
    </source>
</reference>
<proteinExistence type="predicted"/>
<dbReference type="Proteomes" id="UP000814128">
    <property type="component" value="Unassembled WGS sequence"/>
</dbReference>
<accession>A0ACB8QYK9</accession>
<organism evidence="1 2">
    <name type="scientific">Vararia minispora EC-137</name>
    <dbReference type="NCBI Taxonomy" id="1314806"/>
    <lineage>
        <taxon>Eukaryota</taxon>
        <taxon>Fungi</taxon>
        <taxon>Dikarya</taxon>
        <taxon>Basidiomycota</taxon>
        <taxon>Agaricomycotina</taxon>
        <taxon>Agaricomycetes</taxon>
        <taxon>Russulales</taxon>
        <taxon>Lachnocladiaceae</taxon>
        <taxon>Vararia</taxon>
    </lineage>
</organism>
<protein>
    <submittedName>
        <fullName evidence="1">Uncharacterized protein</fullName>
    </submittedName>
</protein>
<name>A0ACB8QYK9_9AGAM</name>
<reference evidence="1" key="2">
    <citation type="journal article" date="2022" name="New Phytol.">
        <title>Evolutionary transition to the ectomycorrhizal habit in the genomes of a hyperdiverse lineage of mushroom-forming fungi.</title>
        <authorList>
            <person name="Looney B."/>
            <person name="Miyauchi S."/>
            <person name="Morin E."/>
            <person name="Drula E."/>
            <person name="Courty P.E."/>
            <person name="Kohler A."/>
            <person name="Kuo A."/>
            <person name="LaButti K."/>
            <person name="Pangilinan J."/>
            <person name="Lipzen A."/>
            <person name="Riley R."/>
            <person name="Andreopoulos W."/>
            <person name="He G."/>
            <person name="Johnson J."/>
            <person name="Nolan M."/>
            <person name="Tritt A."/>
            <person name="Barry K.W."/>
            <person name="Grigoriev I.V."/>
            <person name="Nagy L.G."/>
            <person name="Hibbett D."/>
            <person name="Henrissat B."/>
            <person name="Matheny P.B."/>
            <person name="Labbe J."/>
            <person name="Martin F.M."/>
        </authorList>
    </citation>
    <scope>NUCLEOTIDE SEQUENCE</scope>
    <source>
        <strain evidence="1">EC-137</strain>
    </source>
</reference>
<sequence>MSTAVVKSRGTHSLLAAYLAQLATHPLRTKAITVGTLCFLQEVLASHLAGVPMRKPLWIDPWYKHLLLRAKVDSKAFKMAIYGFLVSAPLGHFLVGWLQKAFVGRTGTSAKVAQIIASNLLIAPVQATVYLASMAVINGAKSLDEIKKTVRGGFMTVLRVSWVSSPLSMAFAQNFLPPDLWVPFFNLVSFSIGTYFNTRVKSLKLAAERKKAAEEGKGKAKDQ</sequence>